<feature type="binding site" evidence="9">
    <location>
        <position position="268"/>
    </location>
    <ligand>
        <name>Mg(2+)</name>
        <dbReference type="ChEBI" id="CHEBI:18420"/>
        <label>1</label>
    </ligand>
</feature>
<feature type="binding site" evidence="9">
    <location>
        <position position="174"/>
    </location>
    <ligand>
        <name>Mg(2+)</name>
        <dbReference type="ChEBI" id="CHEBI:18420"/>
        <label>1</label>
    </ligand>
</feature>
<dbReference type="Gene3D" id="3.60.10.10">
    <property type="entry name" value="Endonuclease/exonuclease/phosphatase"/>
    <property type="match status" value="1"/>
</dbReference>
<feature type="site" description="Important for catalytic activity" evidence="10">
    <location>
        <position position="243"/>
    </location>
</feature>
<evidence type="ECO:0000256" key="10">
    <source>
        <dbReference type="PIRSR" id="PIRSR604808-3"/>
    </source>
</evidence>
<keyword evidence="16" id="KW-1185">Reference proteome</keyword>
<keyword evidence="4" id="KW-0378">Hydrolase</keyword>
<feature type="compositionally biased region" description="Low complexity" evidence="13">
    <location>
        <begin position="328"/>
        <end position="343"/>
    </location>
</feature>
<feature type="region of interest" description="Disordered" evidence="13">
    <location>
        <begin position="320"/>
        <end position="351"/>
    </location>
</feature>
<dbReference type="GO" id="GO:0006284">
    <property type="term" value="P:base-excision repair"/>
    <property type="evidence" value="ECO:0007669"/>
    <property type="project" value="TreeGrafter"/>
</dbReference>
<evidence type="ECO:0000256" key="5">
    <source>
        <dbReference type="ARBA" id="ARBA00022833"/>
    </source>
</evidence>
<evidence type="ECO:0000256" key="11">
    <source>
        <dbReference type="PROSITE-ProRule" id="PRU01343"/>
    </source>
</evidence>
<keyword evidence="15" id="KW-0269">Exonuclease</keyword>
<dbReference type="GO" id="GO:0008311">
    <property type="term" value="F:double-stranded DNA 3'-5' DNA exonuclease activity"/>
    <property type="evidence" value="ECO:0007669"/>
    <property type="project" value="TreeGrafter"/>
</dbReference>
<feature type="binding site" evidence="9">
    <location>
        <position position="13"/>
    </location>
    <ligand>
        <name>Mg(2+)</name>
        <dbReference type="ChEBI" id="CHEBI:18420"/>
        <label>1</label>
    </ligand>
</feature>
<dbReference type="GO" id="GO:0008081">
    <property type="term" value="F:phosphoric diester hydrolase activity"/>
    <property type="evidence" value="ECO:0007669"/>
    <property type="project" value="TreeGrafter"/>
</dbReference>
<dbReference type="PANTHER" id="PTHR22748">
    <property type="entry name" value="AP ENDONUCLEASE"/>
    <property type="match status" value="1"/>
</dbReference>
<dbReference type="InterPro" id="IPR005135">
    <property type="entry name" value="Endo/exonuclease/phosphatase"/>
</dbReference>
<feature type="active site" description="Proton acceptor" evidence="8">
    <location>
        <position position="269"/>
    </location>
</feature>
<dbReference type="Pfam" id="PF03372">
    <property type="entry name" value="Exo_endo_phos"/>
    <property type="match status" value="1"/>
</dbReference>
<comment type="similarity">
    <text evidence="1 12">Belongs to the DNA repair enzymes AP/ExoA family.</text>
</comment>
<dbReference type="PANTHER" id="PTHR22748:SF4">
    <property type="entry name" value="DNA-(APURINIC OR APYRIMIDINIC SITE) ENDONUCLEASE 2"/>
    <property type="match status" value="1"/>
</dbReference>
<evidence type="ECO:0000256" key="3">
    <source>
        <dbReference type="ARBA" id="ARBA00022771"/>
    </source>
</evidence>
<evidence type="ECO:0000256" key="1">
    <source>
        <dbReference type="ARBA" id="ARBA00007092"/>
    </source>
</evidence>
<feature type="site" description="Transition state stabilizer" evidence="10">
    <location>
        <position position="174"/>
    </location>
</feature>
<evidence type="ECO:0000313" key="16">
    <source>
        <dbReference type="Proteomes" id="UP000193411"/>
    </source>
</evidence>
<dbReference type="NCBIfam" id="TIGR00633">
    <property type="entry name" value="xth"/>
    <property type="match status" value="1"/>
</dbReference>
<dbReference type="SUPFAM" id="SSF56219">
    <property type="entry name" value="DNase I-like"/>
    <property type="match status" value="1"/>
</dbReference>
<name>A0A1Y2HP55_9FUNG</name>
<comment type="cofactor">
    <cofactor evidence="9 12">
        <name>Mg(2+)</name>
        <dbReference type="ChEBI" id="CHEBI:18420"/>
    </cofactor>
    <cofactor evidence="9 12">
        <name>Mn(2+)</name>
        <dbReference type="ChEBI" id="CHEBI:29035"/>
    </cofactor>
    <text evidence="9 12">Probably binds two magnesium or manganese ions per subunit.</text>
</comment>
<proteinExistence type="inferred from homology"/>
<dbReference type="GO" id="GO:0003906">
    <property type="term" value="F:DNA-(apurinic or apyrimidinic site) endonuclease activity"/>
    <property type="evidence" value="ECO:0007669"/>
    <property type="project" value="TreeGrafter"/>
</dbReference>
<evidence type="ECO:0000313" key="15">
    <source>
        <dbReference type="EMBL" id="ORZ36319.1"/>
    </source>
</evidence>
<accession>A0A1Y2HP55</accession>
<dbReference type="GO" id="GO:0005634">
    <property type="term" value="C:nucleus"/>
    <property type="evidence" value="ECO:0007669"/>
    <property type="project" value="TreeGrafter"/>
</dbReference>
<dbReference type="OrthoDB" id="391817at2759"/>
<keyword evidence="15" id="KW-0255">Endonuclease</keyword>
<keyword evidence="5" id="KW-0862">Zinc</keyword>
<feature type="domain" description="GRF-type" evidence="14">
    <location>
        <begin position="435"/>
        <end position="492"/>
    </location>
</feature>
<comment type="caution">
    <text evidence="15">The sequence shown here is derived from an EMBL/GenBank/DDBJ whole genome shotgun (WGS) entry which is preliminary data.</text>
</comment>
<keyword evidence="2 9" id="KW-0479">Metal-binding</keyword>
<protein>
    <recommendedName>
        <fullName evidence="12">DNA-(apurinic or apyrimidinic site) endonuclease</fullName>
        <ecNumber evidence="12">3.1.-.-</ecNumber>
    </recommendedName>
</protein>
<keyword evidence="6 9" id="KW-0460">Magnesium</keyword>
<evidence type="ECO:0000256" key="13">
    <source>
        <dbReference type="SAM" id="MobiDB-lite"/>
    </source>
</evidence>
<feature type="site" description="Interaction with DNA substrate" evidence="10">
    <location>
        <position position="269"/>
    </location>
</feature>
<evidence type="ECO:0000256" key="4">
    <source>
        <dbReference type="ARBA" id="ARBA00022801"/>
    </source>
</evidence>
<reference evidence="15 16" key="1">
    <citation type="submission" date="2016-07" db="EMBL/GenBank/DDBJ databases">
        <title>Pervasive Adenine N6-methylation of Active Genes in Fungi.</title>
        <authorList>
            <consortium name="DOE Joint Genome Institute"/>
            <person name="Mondo S.J."/>
            <person name="Dannebaum R.O."/>
            <person name="Kuo R.C."/>
            <person name="Labutti K."/>
            <person name="Haridas S."/>
            <person name="Kuo A."/>
            <person name="Salamov A."/>
            <person name="Ahrendt S.R."/>
            <person name="Lipzen A."/>
            <person name="Sullivan W."/>
            <person name="Andreopoulos W.B."/>
            <person name="Clum A."/>
            <person name="Lindquist E."/>
            <person name="Daum C."/>
            <person name="Ramamoorthy G.K."/>
            <person name="Gryganskyi A."/>
            <person name="Culley D."/>
            <person name="Magnuson J.K."/>
            <person name="James T.Y."/>
            <person name="O'Malley M.A."/>
            <person name="Stajich J.E."/>
            <person name="Spatafora J.W."/>
            <person name="Visel A."/>
            <person name="Grigoriev I.V."/>
        </authorList>
    </citation>
    <scope>NUCLEOTIDE SEQUENCE [LARGE SCALE GENOMIC DNA]</scope>
    <source>
        <strain evidence="15 16">PL171</strain>
    </source>
</reference>
<feature type="binding site" evidence="9">
    <location>
        <position position="269"/>
    </location>
    <ligand>
        <name>Mg(2+)</name>
        <dbReference type="ChEBI" id="CHEBI:18420"/>
        <label>1</label>
    </ligand>
</feature>
<dbReference type="AlphaFoldDB" id="A0A1Y2HP55"/>
<feature type="active site" description="Proton donor/acceptor" evidence="8">
    <location>
        <position position="172"/>
    </location>
</feature>
<dbReference type="InterPro" id="IPR004808">
    <property type="entry name" value="AP_endonuc_1"/>
</dbReference>
<gene>
    <name evidence="15" type="ORF">BCR44DRAFT_1432458</name>
</gene>
<dbReference type="PROSITE" id="PS51999">
    <property type="entry name" value="ZF_GRF"/>
    <property type="match status" value="1"/>
</dbReference>
<evidence type="ECO:0000256" key="7">
    <source>
        <dbReference type="ARBA" id="ARBA00023242"/>
    </source>
</evidence>
<dbReference type="EC" id="3.1.-.-" evidence="12"/>
<dbReference type="PROSITE" id="PS51435">
    <property type="entry name" value="AP_NUCLEASE_F1_4"/>
    <property type="match status" value="1"/>
</dbReference>
<keyword evidence="15" id="KW-0540">Nuclease</keyword>
<sequence length="507" mass="55045">MQALDCSILCVQEAKLPRSQLTSCAIDWSFLSQSPPTHDAFFSFCRKAPSQQAQRIGYSGVATFSDIAIPAAASQDGLTSATPDLHESRPTSSISHLAPPHDTVPLASLDAEGRSIITDLGAFVLINVYCPNDPGDDPQRLAYKLAFHHLVTATIAQLRTSRPPREIMLVGDLNVTHQPIDHCDPCVSDEQFASRPARRWLTHLLATYQLVDVYRTLHPKTPGFTCWNTVINARRSDYGTRIDYVLVSPGLAELVVGADRMPHVYGSDHCPVYVDLKCEGMLAEWAADGGHARVVGSPPIGSARRLVEFKGKQGTLAEWAKRGGIEQASGTSTSRPSSRAAAPEMRPSLGKTIKTIAMKKRTGQQPKLSEFFGKPVRAAAMEPMPVQESAQHELDQLTAISEPDIESTSSSSASSQVAAKSAWSAIFAPAPIPMCHHNELCTSFVVNKSGPTQGRKFWVCARPVGPSESGKDGKKQKVGEWRCGFFLWDKQRSRANASEKGHVGGPK</sequence>
<feature type="region of interest" description="Disordered" evidence="13">
    <location>
        <begin position="78"/>
        <end position="99"/>
    </location>
</feature>
<feature type="active site" evidence="8">
    <location>
        <position position="129"/>
    </location>
</feature>
<organism evidence="15 16">
    <name type="scientific">Catenaria anguillulae PL171</name>
    <dbReference type="NCBI Taxonomy" id="765915"/>
    <lineage>
        <taxon>Eukaryota</taxon>
        <taxon>Fungi</taxon>
        <taxon>Fungi incertae sedis</taxon>
        <taxon>Blastocladiomycota</taxon>
        <taxon>Blastocladiomycetes</taxon>
        <taxon>Blastocladiales</taxon>
        <taxon>Catenariaceae</taxon>
        <taxon>Catenaria</taxon>
    </lineage>
</organism>
<dbReference type="GO" id="GO:0008270">
    <property type="term" value="F:zinc ion binding"/>
    <property type="evidence" value="ECO:0007669"/>
    <property type="project" value="UniProtKB-KW"/>
</dbReference>
<dbReference type="InterPro" id="IPR036691">
    <property type="entry name" value="Endo/exonu/phosph_ase_sf"/>
</dbReference>
<dbReference type="Proteomes" id="UP000193411">
    <property type="component" value="Unassembled WGS sequence"/>
</dbReference>
<keyword evidence="7" id="KW-0539">Nucleus</keyword>
<evidence type="ECO:0000256" key="2">
    <source>
        <dbReference type="ARBA" id="ARBA00022723"/>
    </source>
</evidence>
<evidence type="ECO:0000259" key="14">
    <source>
        <dbReference type="PROSITE" id="PS51999"/>
    </source>
</evidence>
<dbReference type="EMBL" id="MCFL01000017">
    <property type="protein sequence ID" value="ORZ36319.1"/>
    <property type="molecule type" value="Genomic_DNA"/>
</dbReference>
<keyword evidence="9" id="KW-0464">Manganese</keyword>
<keyword evidence="12" id="KW-0234">DNA repair</keyword>
<keyword evidence="12" id="KW-0227">DNA damage</keyword>
<keyword evidence="3 11" id="KW-0863">Zinc-finger</keyword>
<feature type="binding site" evidence="9">
    <location>
        <position position="172"/>
    </location>
    <ligand>
        <name>Mg(2+)</name>
        <dbReference type="ChEBI" id="CHEBI:18420"/>
        <label>1</label>
    </ligand>
</feature>
<evidence type="ECO:0000256" key="9">
    <source>
        <dbReference type="PIRSR" id="PIRSR604808-2"/>
    </source>
</evidence>
<evidence type="ECO:0000256" key="12">
    <source>
        <dbReference type="RuleBase" id="RU362131"/>
    </source>
</evidence>
<dbReference type="STRING" id="765915.A0A1Y2HP55"/>
<evidence type="ECO:0000256" key="6">
    <source>
        <dbReference type="ARBA" id="ARBA00022842"/>
    </source>
</evidence>
<evidence type="ECO:0000256" key="8">
    <source>
        <dbReference type="PIRSR" id="PIRSR604808-1"/>
    </source>
</evidence>
<dbReference type="InterPro" id="IPR010666">
    <property type="entry name" value="Znf_GRF"/>
</dbReference>